<dbReference type="GO" id="GO:0005737">
    <property type="term" value="C:cytoplasm"/>
    <property type="evidence" value="ECO:0007669"/>
    <property type="project" value="TreeGrafter"/>
</dbReference>
<evidence type="ECO:0000256" key="2">
    <source>
        <dbReference type="ARBA" id="ARBA00023002"/>
    </source>
</evidence>
<dbReference type="Gene3D" id="3.40.50.720">
    <property type="entry name" value="NAD(P)-binding Rossmann-like Domain"/>
    <property type="match status" value="2"/>
</dbReference>
<dbReference type="InterPro" id="IPR002347">
    <property type="entry name" value="SDR_fam"/>
</dbReference>
<dbReference type="PANTHER" id="PTHR44229:SF4">
    <property type="entry name" value="15-HYDROXYPROSTAGLANDIN DEHYDROGENASE [NAD(+)]"/>
    <property type="match status" value="1"/>
</dbReference>
<dbReference type="Pfam" id="PF00106">
    <property type="entry name" value="adh_short"/>
    <property type="match status" value="1"/>
</dbReference>
<name>A0A3N2PY89_SODAK</name>
<accession>A0A3N2PY89</accession>
<keyword evidence="4" id="KW-1185">Reference proteome</keyword>
<dbReference type="PRINTS" id="PR00081">
    <property type="entry name" value="GDHRDH"/>
</dbReference>
<dbReference type="InterPro" id="IPR036291">
    <property type="entry name" value="NAD(P)-bd_dom_sf"/>
</dbReference>
<dbReference type="GeneID" id="39577570"/>
<organism evidence="3 4">
    <name type="scientific">Sodiomyces alkalinus (strain CBS 110278 / VKM F-3762 / F11)</name>
    <name type="common">Alkaliphilic filamentous fungus</name>
    <dbReference type="NCBI Taxonomy" id="1314773"/>
    <lineage>
        <taxon>Eukaryota</taxon>
        <taxon>Fungi</taxon>
        <taxon>Dikarya</taxon>
        <taxon>Ascomycota</taxon>
        <taxon>Pezizomycotina</taxon>
        <taxon>Sordariomycetes</taxon>
        <taxon>Hypocreomycetidae</taxon>
        <taxon>Glomerellales</taxon>
        <taxon>Plectosphaerellaceae</taxon>
        <taxon>Sodiomyces</taxon>
    </lineage>
</organism>
<dbReference type="PANTHER" id="PTHR44229">
    <property type="entry name" value="15-HYDROXYPROSTAGLANDIN DEHYDROGENASE [NAD(+)]"/>
    <property type="match status" value="1"/>
</dbReference>
<proteinExistence type="inferred from homology"/>
<dbReference type="GO" id="GO:0016491">
    <property type="term" value="F:oxidoreductase activity"/>
    <property type="evidence" value="ECO:0007669"/>
    <property type="project" value="UniProtKB-KW"/>
</dbReference>
<dbReference type="RefSeq" id="XP_028467307.1">
    <property type="nucleotide sequence ID" value="XM_028609092.1"/>
</dbReference>
<keyword evidence="2" id="KW-0560">Oxidoreductase</keyword>
<dbReference type="OrthoDB" id="37659at2759"/>
<dbReference type="Proteomes" id="UP000272025">
    <property type="component" value="Unassembled WGS sequence"/>
</dbReference>
<evidence type="ECO:0000313" key="4">
    <source>
        <dbReference type="Proteomes" id="UP000272025"/>
    </source>
</evidence>
<protein>
    <submittedName>
        <fullName evidence="3">15-hydroxyprostaglandin dehydrogenase</fullName>
    </submittedName>
</protein>
<comment type="similarity">
    <text evidence="1">Belongs to the short-chain dehydrogenases/reductases (SDR) family.</text>
</comment>
<evidence type="ECO:0000313" key="3">
    <source>
        <dbReference type="EMBL" id="ROT39501.1"/>
    </source>
</evidence>
<reference evidence="3 4" key="1">
    <citation type="journal article" date="2018" name="Mol. Ecol.">
        <title>The obligate alkalophilic soda-lake fungus Sodiomyces alkalinus has shifted to a protein diet.</title>
        <authorList>
            <person name="Grum-Grzhimaylo A.A."/>
            <person name="Falkoski D.L."/>
            <person name="van den Heuvel J."/>
            <person name="Valero-Jimenez C.A."/>
            <person name="Min B."/>
            <person name="Choi I.G."/>
            <person name="Lipzen A."/>
            <person name="Daum C.G."/>
            <person name="Aanen D.K."/>
            <person name="Tsang A."/>
            <person name="Henrissat B."/>
            <person name="Bilanenko E.N."/>
            <person name="de Vries R.P."/>
            <person name="van Kan J.A.L."/>
            <person name="Grigoriev I.V."/>
            <person name="Debets A.J.M."/>
        </authorList>
    </citation>
    <scope>NUCLEOTIDE SEQUENCE [LARGE SCALE GENOMIC DNA]</scope>
    <source>
        <strain evidence="3 4">F11</strain>
    </source>
</reference>
<evidence type="ECO:0000256" key="1">
    <source>
        <dbReference type="ARBA" id="ARBA00006484"/>
    </source>
</evidence>
<dbReference type="EMBL" id="ML119053">
    <property type="protein sequence ID" value="ROT39501.1"/>
    <property type="molecule type" value="Genomic_DNA"/>
</dbReference>
<dbReference type="SUPFAM" id="SSF51735">
    <property type="entry name" value="NAD(P)-binding Rossmann-fold domains"/>
    <property type="match status" value="1"/>
</dbReference>
<gene>
    <name evidence="3" type="ORF">SODALDRAFT_308863</name>
</gene>
<dbReference type="AlphaFoldDB" id="A0A3N2PY89"/>
<sequence length="268" mass="29076">MTEKKVAIVTGASSGIGEGLSRDLVGKGWHVAMADLKKNDALIKELGDSVSFHETDVADYDSQAKTFQEVFGKYGRIDALLANAGIVDKDSVFIFDHRDSDTVPPKPNLICTDVDYKGVVYGTQLAIHFMRKNKYDGAKAAVFNFVRAVSRVLKNKENIRINVVLPGVVATSIIPPEMVAAVSPECLTPISTVVAGYNRFLEDESLYGQALEASADKLLLVPSMEHLNGRITKRAVTVWDPLFKMLHHENSGLPDAIPCGKEGAFGGV</sequence>
<dbReference type="STRING" id="1314773.A0A3N2PY89"/>